<feature type="region of interest" description="Disordered" evidence="1">
    <location>
        <begin position="276"/>
        <end position="363"/>
    </location>
</feature>
<keyword evidence="2" id="KW-1133">Transmembrane helix</keyword>
<evidence type="ECO:0000313" key="3">
    <source>
        <dbReference type="EMBL" id="KAK7429992.1"/>
    </source>
</evidence>
<evidence type="ECO:0000256" key="1">
    <source>
        <dbReference type="SAM" id="MobiDB-lite"/>
    </source>
</evidence>
<name>A0ABR1IB50_9HYPO</name>
<proteinExistence type="predicted"/>
<sequence length="479" mass="52038">MRRAISVILGSVALLATAGVIGVLVVLALNIPQASGRASGQVSIAVEAIVFVSSGWLFATYGFTSVRYWSKRCVGVDQGFCLLTITIATVAAVATLVQLGKATVDNNDNILGANKNSFLVGSSILLAFSFASQITFLLFHFFLTRSSDQAQSLHSLEEERKTPVNRVKTVRYSQTSPNTDTATRLNSLSSQAPSSFGGRSRSGTMTSIKSSLSYAIRPVTSKTHLLSTKDSRRPVSMDSYAHRTSGDDAFDTWDTSSVDTQNRQVVLEVSTPPQTQGRFLETIPGSPTMSRTPSPNISTMAFEPPRIRPRSRSYSPASLRRERPSSVPQPPPSMAELHIHPLFRSSSPDPPPISTPGTVVTASPNAGQVITHRQSVRSLNQMRVSSNPVFSSPLSTRDSTPYDERSSIAKEGTDTETVTDPTPTPSERTMTPPIPEWVMGAGTRSSWTGYNSRKVKVEGEESTEEEQRWKMNGKKVTTF</sequence>
<keyword evidence="2" id="KW-0812">Transmembrane</keyword>
<feature type="transmembrane region" description="Helical" evidence="2">
    <location>
        <begin position="7"/>
        <end position="29"/>
    </location>
</feature>
<evidence type="ECO:0000256" key="2">
    <source>
        <dbReference type="SAM" id="Phobius"/>
    </source>
</evidence>
<reference evidence="3 4" key="1">
    <citation type="journal article" date="2025" name="Microbiol. Resour. Announc.">
        <title>Draft genome sequences for Neonectria magnoliae and Neonectria punicea, canker pathogens of Liriodendron tulipifera and Acer saccharum in West Virginia.</title>
        <authorList>
            <person name="Petronek H.M."/>
            <person name="Kasson M.T."/>
            <person name="Metheny A.M."/>
            <person name="Stauder C.M."/>
            <person name="Lovett B."/>
            <person name="Lynch S.C."/>
            <person name="Garnas J.R."/>
            <person name="Kasson L.R."/>
            <person name="Stajich J.E."/>
        </authorList>
    </citation>
    <scope>NUCLEOTIDE SEQUENCE [LARGE SCALE GENOMIC DNA]</scope>
    <source>
        <strain evidence="3 4">NRRL 64651</strain>
    </source>
</reference>
<gene>
    <name evidence="3" type="ORF">QQZ08_003381</name>
</gene>
<feature type="transmembrane region" description="Helical" evidence="2">
    <location>
        <begin position="119"/>
        <end position="143"/>
    </location>
</feature>
<feature type="region of interest" description="Disordered" evidence="1">
    <location>
        <begin position="173"/>
        <end position="204"/>
    </location>
</feature>
<dbReference type="EMBL" id="JAZAVK010000023">
    <property type="protein sequence ID" value="KAK7429992.1"/>
    <property type="molecule type" value="Genomic_DNA"/>
</dbReference>
<feature type="transmembrane region" description="Helical" evidence="2">
    <location>
        <begin position="80"/>
        <end position="99"/>
    </location>
</feature>
<feature type="compositionally biased region" description="Polar residues" evidence="1">
    <location>
        <begin position="285"/>
        <end position="299"/>
    </location>
</feature>
<dbReference type="Proteomes" id="UP001498421">
    <property type="component" value="Unassembled WGS sequence"/>
</dbReference>
<accession>A0ABR1IB50</accession>
<feature type="compositionally biased region" description="Basic and acidic residues" evidence="1">
    <location>
        <begin position="400"/>
        <end position="413"/>
    </location>
</feature>
<feature type="transmembrane region" description="Helical" evidence="2">
    <location>
        <begin position="41"/>
        <end position="59"/>
    </location>
</feature>
<feature type="compositionally biased region" description="Polar residues" evidence="1">
    <location>
        <begin position="385"/>
        <end position="399"/>
    </location>
</feature>
<feature type="region of interest" description="Disordered" evidence="1">
    <location>
        <begin position="385"/>
        <end position="479"/>
    </location>
</feature>
<feature type="compositionally biased region" description="Basic and acidic residues" evidence="1">
    <location>
        <begin position="455"/>
        <end position="469"/>
    </location>
</feature>
<feature type="compositionally biased region" description="Polar residues" evidence="1">
    <location>
        <begin position="173"/>
        <end position="194"/>
    </location>
</feature>
<evidence type="ECO:0000313" key="4">
    <source>
        <dbReference type="Proteomes" id="UP001498421"/>
    </source>
</evidence>
<organism evidence="3 4">
    <name type="scientific">Neonectria magnoliae</name>
    <dbReference type="NCBI Taxonomy" id="2732573"/>
    <lineage>
        <taxon>Eukaryota</taxon>
        <taxon>Fungi</taxon>
        <taxon>Dikarya</taxon>
        <taxon>Ascomycota</taxon>
        <taxon>Pezizomycotina</taxon>
        <taxon>Sordariomycetes</taxon>
        <taxon>Hypocreomycetidae</taxon>
        <taxon>Hypocreales</taxon>
        <taxon>Nectriaceae</taxon>
        <taxon>Neonectria</taxon>
    </lineage>
</organism>
<keyword evidence="4" id="KW-1185">Reference proteome</keyword>
<protein>
    <submittedName>
        <fullName evidence="3">Uncharacterized protein</fullName>
    </submittedName>
</protein>
<comment type="caution">
    <text evidence="3">The sequence shown here is derived from an EMBL/GenBank/DDBJ whole genome shotgun (WGS) entry which is preliminary data.</text>
</comment>
<keyword evidence="2" id="KW-0472">Membrane</keyword>